<keyword evidence="6 10" id="KW-0732">Signal</keyword>
<gene>
    <name evidence="11" type="ORF">DIABBA_LOCUS7148</name>
</gene>
<proteinExistence type="inferred from homology"/>
<dbReference type="Proteomes" id="UP001153709">
    <property type="component" value="Chromosome 4"/>
</dbReference>
<evidence type="ECO:0000256" key="10">
    <source>
        <dbReference type="RuleBase" id="RU361156"/>
    </source>
</evidence>
<evidence type="ECO:0000256" key="6">
    <source>
        <dbReference type="ARBA" id="ARBA00022729"/>
    </source>
</evidence>
<comment type="function">
    <text evidence="9">May be involved in vascular wall and kidney homeostasis.</text>
</comment>
<dbReference type="PROSITE" id="PS00131">
    <property type="entry name" value="CARBOXYPEPT_SER_SER"/>
    <property type="match status" value="1"/>
</dbReference>
<reference evidence="11" key="1">
    <citation type="submission" date="2022-01" db="EMBL/GenBank/DDBJ databases">
        <authorList>
            <person name="King R."/>
        </authorList>
    </citation>
    <scope>NUCLEOTIDE SEQUENCE</scope>
</reference>
<dbReference type="InterPro" id="IPR029058">
    <property type="entry name" value="AB_hydrolase_fold"/>
</dbReference>
<protein>
    <recommendedName>
        <fullName evidence="10">Carboxypeptidase</fullName>
        <ecNumber evidence="10">3.4.16.-</ecNumber>
    </recommendedName>
</protein>
<keyword evidence="3" id="KW-0964">Secreted</keyword>
<evidence type="ECO:0000256" key="7">
    <source>
        <dbReference type="ARBA" id="ARBA00022801"/>
    </source>
</evidence>
<name>A0A9N9T415_DIABA</name>
<dbReference type="InterPro" id="IPR018202">
    <property type="entry name" value="Ser_caboxypep_ser_AS"/>
</dbReference>
<evidence type="ECO:0000256" key="2">
    <source>
        <dbReference type="ARBA" id="ARBA00009431"/>
    </source>
</evidence>
<sequence>MRQHILLCIVFCVQGILGKKGFGPTNQEWGLSKVRPGAKLFWWLHYTTANVSQPTDRPLIIWLQGGPGCSSSGYGNFAEIGPWDNKLKPRKHTWVQWVNVLFVDNPVGTGLSFVSNNTLYARNNSQIATDFLKFLKNFYRKLPKFKTVPLYIFSESYGGKMAVEIALVLYQAIQKGEIKSNLKGVGLGAPWISPIDAILNYAPYLLNLGLIDVDGYHIIMEAAEATKYYIDTDNFESAFLMWNTIVNVVKEESDEVDFYNVFRYSPTVKLRGLSEDIDPKIAKLMNRKVARTLGIKSKFFELKNEVWSLLGNDFMKPVKHIVEALLNLTDITVAVYTGQLDLIVNTPGTLKWVEDISFKGKDEWKDAPRLIMSENNKRQGYYKRSGQFAFYWVNNAGHMVPGDNPSAMRFILRDVTNNFEVTEDNDLNN</sequence>
<evidence type="ECO:0000313" key="12">
    <source>
        <dbReference type="Proteomes" id="UP001153709"/>
    </source>
</evidence>
<keyword evidence="4 10" id="KW-0121">Carboxypeptidase</keyword>
<dbReference type="FunFam" id="3.40.50.1820:FF:000075">
    <property type="entry name" value="Carboxypeptidase"/>
    <property type="match status" value="1"/>
</dbReference>
<organism evidence="11 12">
    <name type="scientific">Diabrotica balteata</name>
    <name type="common">Banded cucumber beetle</name>
    <dbReference type="NCBI Taxonomy" id="107213"/>
    <lineage>
        <taxon>Eukaryota</taxon>
        <taxon>Metazoa</taxon>
        <taxon>Ecdysozoa</taxon>
        <taxon>Arthropoda</taxon>
        <taxon>Hexapoda</taxon>
        <taxon>Insecta</taxon>
        <taxon>Pterygota</taxon>
        <taxon>Neoptera</taxon>
        <taxon>Endopterygota</taxon>
        <taxon>Coleoptera</taxon>
        <taxon>Polyphaga</taxon>
        <taxon>Cucujiformia</taxon>
        <taxon>Chrysomeloidea</taxon>
        <taxon>Chrysomelidae</taxon>
        <taxon>Galerucinae</taxon>
        <taxon>Diabroticina</taxon>
        <taxon>Diabroticites</taxon>
        <taxon>Diabrotica</taxon>
    </lineage>
</organism>
<dbReference type="PRINTS" id="PR00724">
    <property type="entry name" value="CRBOXYPTASEC"/>
</dbReference>
<dbReference type="SUPFAM" id="SSF53474">
    <property type="entry name" value="alpha/beta-Hydrolases"/>
    <property type="match status" value="1"/>
</dbReference>
<evidence type="ECO:0000256" key="5">
    <source>
        <dbReference type="ARBA" id="ARBA00022670"/>
    </source>
</evidence>
<comment type="similarity">
    <text evidence="2 10">Belongs to the peptidase S10 family.</text>
</comment>
<evidence type="ECO:0000256" key="3">
    <source>
        <dbReference type="ARBA" id="ARBA00022525"/>
    </source>
</evidence>
<keyword evidence="5 10" id="KW-0645">Protease</keyword>
<dbReference type="GO" id="GO:0004185">
    <property type="term" value="F:serine-type carboxypeptidase activity"/>
    <property type="evidence" value="ECO:0007669"/>
    <property type="project" value="UniProtKB-UniRule"/>
</dbReference>
<dbReference type="OrthoDB" id="443318at2759"/>
<evidence type="ECO:0000256" key="4">
    <source>
        <dbReference type="ARBA" id="ARBA00022645"/>
    </source>
</evidence>
<dbReference type="EC" id="3.4.16.-" evidence="10"/>
<dbReference type="InterPro" id="IPR001563">
    <property type="entry name" value="Peptidase_S10"/>
</dbReference>
<feature type="signal peptide" evidence="10">
    <location>
        <begin position="1"/>
        <end position="18"/>
    </location>
</feature>
<evidence type="ECO:0000256" key="1">
    <source>
        <dbReference type="ARBA" id="ARBA00004613"/>
    </source>
</evidence>
<dbReference type="GO" id="GO:0006508">
    <property type="term" value="P:proteolysis"/>
    <property type="evidence" value="ECO:0007669"/>
    <property type="project" value="UniProtKB-KW"/>
</dbReference>
<dbReference type="PANTHER" id="PTHR11802:SF3">
    <property type="entry name" value="RETINOID-INDUCIBLE SERINE CARBOXYPEPTIDASE"/>
    <property type="match status" value="1"/>
</dbReference>
<dbReference type="Gene3D" id="3.40.50.1820">
    <property type="entry name" value="alpha/beta hydrolase"/>
    <property type="match status" value="1"/>
</dbReference>
<evidence type="ECO:0000256" key="9">
    <source>
        <dbReference type="ARBA" id="ARBA00055847"/>
    </source>
</evidence>
<dbReference type="AlphaFoldDB" id="A0A9N9T415"/>
<evidence type="ECO:0000313" key="11">
    <source>
        <dbReference type="EMBL" id="CAG9833773.1"/>
    </source>
</evidence>
<dbReference type="PANTHER" id="PTHR11802">
    <property type="entry name" value="SERINE PROTEASE FAMILY S10 SERINE CARBOXYPEPTIDASE"/>
    <property type="match status" value="1"/>
</dbReference>
<evidence type="ECO:0000256" key="8">
    <source>
        <dbReference type="ARBA" id="ARBA00023180"/>
    </source>
</evidence>
<comment type="subcellular location">
    <subcellularLocation>
        <location evidence="1">Secreted</location>
    </subcellularLocation>
</comment>
<dbReference type="GO" id="GO:0005576">
    <property type="term" value="C:extracellular region"/>
    <property type="evidence" value="ECO:0007669"/>
    <property type="project" value="UniProtKB-SubCell"/>
</dbReference>
<feature type="chain" id="PRO_5040530530" description="Carboxypeptidase" evidence="10">
    <location>
        <begin position="19"/>
        <end position="429"/>
    </location>
</feature>
<dbReference type="Pfam" id="PF00450">
    <property type="entry name" value="Peptidase_S10"/>
    <property type="match status" value="1"/>
</dbReference>
<keyword evidence="8" id="KW-0325">Glycoprotein</keyword>
<accession>A0A9N9T415</accession>
<keyword evidence="12" id="KW-1185">Reference proteome</keyword>
<dbReference type="EMBL" id="OU898279">
    <property type="protein sequence ID" value="CAG9833773.1"/>
    <property type="molecule type" value="Genomic_DNA"/>
</dbReference>
<keyword evidence="7 10" id="KW-0378">Hydrolase</keyword>